<organism evidence="3 4">
    <name type="scientific">Streblomastix strix</name>
    <dbReference type="NCBI Taxonomy" id="222440"/>
    <lineage>
        <taxon>Eukaryota</taxon>
        <taxon>Metamonada</taxon>
        <taxon>Preaxostyla</taxon>
        <taxon>Oxymonadida</taxon>
        <taxon>Streblomastigidae</taxon>
        <taxon>Streblomastix</taxon>
    </lineage>
</organism>
<feature type="non-terminal residue" evidence="3">
    <location>
        <position position="166"/>
    </location>
</feature>
<evidence type="ECO:0000313" key="3">
    <source>
        <dbReference type="EMBL" id="KAA6367566.1"/>
    </source>
</evidence>
<evidence type="ECO:0000256" key="2">
    <source>
        <dbReference type="SAM" id="MobiDB-lite"/>
    </source>
</evidence>
<name>A0A5J4U9K2_9EUKA</name>
<evidence type="ECO:0000313" key="4">
    <source>
        <dbReference type="Proteomes" id="UP000324800"/>
    </source>
</evidence>
<dbReference type="EMBL" id="SNRW01018202">
    <property type="protein sequence ID" value="KAA6367566.1"/>
    <property type="molecule type" value="Genomic_DNA"/>
</dbReference>
<reference evidence="3 4" key="1">
    <citation type="submission" date="2019-03" db="EMBL/GenBank/DDBJ databases">
        <title>Single cell metagenomics reveals metabolic interactions within the superorganism composed of flagellate Streblomastix strix and complex community of Bacteroidetes bacteria on its surface.</title>
        <authorList>
            <person name="Treitli S.C."/>
            <person name="Kolisko M."/>
            <person name="Husnik F."/>
            <person name="Keeling P."/>
            <person name="Hampl V."/>
        </authorList>
    </citation>
    <scope>NUCLEOTIDE SEQUENCE [LARGE SCALE GENOMIC DNA]</scope>
    <source>
        <strain evidence="3">ST1C</strain>
    </source>
</reference>
<dbReference type="Proteomes" id="UP000324800">
    <property type="component" value="Unassembled WGS sequence"/>
</dbReference>
<gene>
    <name evidence="3" type="ORF">EZS28_036907</name>
</gene>
<dbReference type="OrthoDB" id="2020852at2759"/>
<feature type="coiled-coil region" evidence="1">
    <location>
        <begin position="28"/>
        <end position="136"/>
    </location>
</feature>
<sequence>MSTETLKVPDESLRLNETGRNMVAGADAMAVQSQIRLLKTENETLRREKNEIEQKAREQVITLEVQLQDEKELRESIEQKCKKYEETSRKEKKEKMDLMIELQCEKDEKNEAIERMNEVEKKLQEKDKDKRKVEQMLQYETEEKKEAVEKADEEERIKKSEIEKRR</sequence>
<keyword evidence="1" id="KW-0175">Coiled coil</keyword>
<comment type="caution">
    <text evidence="3">The sequence shown here is derived from an EMBL/GenBank/DDBJ whole genome shotgun (WGS) entry which is preliminary data.</text>
</comment>
<feature type="compositionally biased region" description="Basic and acidic residues" evidence="2">
    <location>
        <begin position="141"/>
        <end position="166"/>
    </location>
</feature>
<dbReference type="AlphaFoldDB" id="A0A5J4U9K2"/>
<accession>A0A5J4U9K2</accession>
<evidence type="ECO:0000256" key="1">
    <source>
        <dbReference type="SAM" id="Coils"/>
    </source>
</evidence>
<protein>
    <submittedName>
        <fullName evidence="3">Uncharacterized protein</fullName>
    </submittedName>
</protein>
<feature type="region of interest" description="Disordered" evidence="2">
    <location>
        <begin position="139"/>
        <end position="166"/>
    </location>
</feature>
<proteinExistence type="predicted"/>